<name>A0A223AR65_9FIRM</name>
<gene>
    <name evidence="1" type="ORF">AXF17_02640</name>
</gene>
<proteinExistence type="predicted"/>
<keyword evidence="2" id="KW-1185">Reference proteome</keyword>
<evidence type="ECO:0000313" key="1">
    <source>
        <dbReference type="EMBL" id="ASS37468.1"/>
    </source>
</evidence>
<reference evidence="2" key="1">
    <citation type="submission" date="2016-05" db="EMBL/GenBank/DDBJ databases">
        <authorList>
            <person name="Holder M.E."/>
            <person name="Ajami N.J."/>
            <person name="Petrosino J.F."/>
        </authorList>
    </citation>
    <scope>NUCLEOTIDE SEQUENCE [LARGE SCALE GENOMIC DNA]</scope>
    <source>
        <strain evidence="2">ATCC 700696</strain>
    </source>
</reference>
<dbReference type="EMBL" id="CP016199">
    <property type="protein sequence ID" value="ASS37468.1"/>
    <property type="molecule type" value="Genomic_DNA"/>
</dbReference>
<sequence>MAQRVGTIVLGQIVVDEVCNKFKENLMEQVMKVNNALRDLNKMLPDPPVSLDEIDVEEKCNEYKDFLEMLIIESGMTVAEDYPDIKHEIVVKRALQRKNRLKQTVAQDTGIILSGKHV</sequence>
<evidence type="ECO:0000313" key="2">
    <source>
        <dbReference type="Proteomes" id="UP000214689"/>
    </source>
</evidence>
<accession>A0A223AR65</accession>
<dbReference type="Proteomes" id="UP000214689">
    <property type="component" value="Chromosome"/>
</dbReference>
<dbReference type="AlphaFoldDB" id="A0A223AR65"/>
<organism evidence="1 2">
    <name type="scientific">Mogibacterium pumilum</name>
    <dbReference type="NCBI Taxonomy" id="86332"/>
    <lineage>
        <taxon>Bacteria</taxon>
        <taxon>Bacillati</taxon>
        <taxon>Bacillota</taxon>
        <taxon>Clostridia</taxon>
        <taxon>Peptostreptococcales</taxon>
        <taxon>Anaerovoracaceae</taxon>
        <taxon>Mogibacterium</taxon>
    </lineage>
</organism>
<protein>
    <submittedName>
        <fullName evidence="1">Uncharacterized protein</fullName>
    </submittedName>
</protein>